<gene>
    <name evidence="3" type="ORF">EAV92_06280</name>
</gene>
<sequence length="338" mass="37794">MKKLFTTAALLLMSLVFTVPAFAAESDRYIAADIDGHWAQSYIDNFLNADFVKGKYIDADGYTHFDPDGYMTRAEFVVALVQILGLNTDLPGKNFEDVRSGYWYTNQIRIASALGIVNGIDAAHFGVSKKITRAEMATMIVQAFESKQSITFNTGTTQFTDVPQFYATESIEKAYNTGIISGTTATTFSPKNWATRAQVMVVLNRAVMKENTSLPSEAELFDAINRSVKEQVEAINTGPIDNYLTNFTGYELAYHMDAVEEMKDMINNNVQFKAEILSEEQLKVSELSDRLAVVDSTGGKIKVTATYQNSTQEETESLDGRYYLIKVGDIWKIYNEEQ</sequence>
<dbReference type="PROSITE" id="PS51272">
    <property type="entry name" value="SLH"/>
    <property type="match status" value="3"/>
</dbReference>
<dbReference type="InterPro" id="IPR001119">
    <property type="entry name" value="SLH_dom"/>
</dbReference>
<evidence type="ECO:0000313" key="4">
    <source>
        <dbReference type="Proteomes" id="UP000269097"/>
    </source>
</evidence>
<keyword evidence="4" id="KW-1185">Reference proteome</keyword>
<feature type="domain" description="SLH" evidence="2">
    <location>
        <begin position="26"/>
        <end position="94"/>
    </location>
</feature>
<feature type="signal peptide" evidence="1">
    <location>
        <begin position="1"/>
        <end position="23"/>
    </location>
</feature>
<evidence type="ECO:0000256" key="1">
    <source>
        <dbReference type="SAM" id="SignalP"/>
    </source>
</evidence>
<dbReference type="EMBL" id="CP033433">
    <property type="protein sequence ID" value="AYQ72211.1"/>
    <property type="molecule type" value="Genomic_DNA"/>
</dbReference>
<evidence type="ECO:0000313" key="3">
    <source>
        <dbReference type="EMBL" id="AYQ72211.1"/>
    </source>
</evidence>
<feature type="chain" id="PRO_5018123857" evidence="1">
    <location>
        <begin position="24"/>
        <end position="338"/>
    </location>
</feature>
<protein>
    <submittedName>
        <fullName evidence="3">S-layer homology domain-containing protein</fullName>
    </submittedName>
</protein>
<name>A0A3G3JWI3_9BACL</name>
<dbReference type="Pfam" id="PF00395">
    <property type="entry name" value="SLH"/>
    <property type="match status" value="2"/>
</dbReference>
<organism evidence="3 4">
    <name type="scientific">Cohnella candidum</name>
    <dbReference type="NCBI Taxonomy" id="2674991"/>
    <lineage>
        <taxon>Bacteria</taxon>
        <taxon>Bacillati</taxon>
        <taxon>Bacillota</taxon>
        <taxon>Bacilli</taxon>
        <taxon>Bacillales</taxon>
        <taxon>Paenibacillaceae</taxon>
        <taxon>Cohnella</taxon>
    </lineage>
</organism>
<evidence type="ECO:0000259" key="2">
    <source>
        <dbReference type="PROSITE" id="PS51272"/>
    </source>
</evidence>
<dbReference type="AlphaFoldDB" id="A0A3G3JWI3"/>
<feature type="domain" description="SLH" evidence="2">
    <location>
        <begin position="154"/>
        <end position="217"/>
    </location>
</feature>
<dbReference type="KEGG" id="coh:EAV92_06280"/>
<feature type="domain" description="SLH" evidence="2">
    <location>
        <begin position="95"/>
        <end position="153"/>
    </location>
</feature>
<reference evidence="3 4" key="1">
    <citation type="submission" date="2018-10" db="EMBL/GenBank/DDBJ databases">
        <title>Genome Sequence of Cohnella sp.</title>
        <authorList>
            <person name="Srinivasan S."/>
            <person name="Kim M.K."/>
        </authorList>
    </citation>
    <scope>NUCLEOTIDE SEQUENCE [LARGE SCALE GENOMIC DNA]</scope>
    <source>
        <strain evidence="3 4">18JY8-7</strain>
    </source>
</reference>
<proteinExistence type="predicted"/>
<dbReference type="RefSeq" id="WP_123040271.1">
    <property type="nucleotide sequence ID" value="NZ_CP033433.1"/>
</dbReference>
<accession>A0A3G3JWI3</accession>
<dbReference type="Proteomes" id="UP000269097">
    <property type="component" value="Chromosome"/>
</dbReference>
<keyword evidence="1" id="KW-0732">Signal</keyword>